<dbReference type="InterPro" id="IPR014746">
    <property type="entry name" value="Gln_synth/guanido_kin_cat_dom"/>
</dbReference>
<gene>
    <name evidence="6" type="ORF">MSPICULIGERA_LOCUS15430</name>
</gene>
<keyword evidence="1" id="KW-0436">Ligase</keyword>
<dbReference type="PANTHER" id="PTHR11659:SF0">
    <property type="entry name" value="GLUTAMYL-TRNA(GLN) AMIDOTRANSFERASE SUBUNIT B, MITOCHONDRIAL"/>
    <property type="match status" value="1"/>
</dbReference>
<dbReference type="Proteomes" id="UP001177023">
    <property type="component" value="Unassembled WGS sequence"/>
</dbReference>
<dbReference type="GO" id="GO:0050567">
    <property type="term" value="F:glutaminyl-tRNA synthase (glutamine-hydrolyzing) activity"/>
    <property type="evidence" value="ECO:0007669"/>
    <property type="project" value="TreeGrafter"/>
</dbReference>
<dbReference type="PANTHER" id="PTHR11659">
    <property type="entry name" value="GLUTAMYL-TRNA GLN AMIDOTRANSFERASE SUBUNIT B MITOCHONDRIAL AND PROKARYOTIC PET112-RELATED"/>
    <property type="match status" value="1"/>
</dbReference>
<dbReference type="SUPFAM" id="SSF55931">
    <property type="entry name" value="Glutamine synthetase/guanido kinase"/>
    <property type="match status" value="1"/>
</dbReference>
<evidence type="ECO:0000256" key="3">
    <source>
        <dbReference type="ARBA" id="ARBA00022840"/>
    </source>
</evidence>
<evidence type="ECO:0000259" key="5">
    <source>
        <dbReference type="Pfam" id="PF02934"/>
    </source>
</evidence>
<dbReference type="GO" id="GO:0032543">
    <property type="term" value="P:mitochondrial translation"/>
    <property type="evidence" value="ECO:0007669"/>
    <property type="project" value="TreeGrafter"/>
</dbReference>
<dbReference type="GO" id="GO:0070681">
    <property type="term" value="P:glutaminyl-tRNAGln biosynthesis via transamidation"/>
    <property type="evidence" value="ECO:0007669"/>
    <property type="project" value="TreeGrafter"/>
</dbReference>
<sequence>MILRWAHRSANSLEFKQLFTPVIGLEVHVQLATKTKLFSPAPVQDDAPPNSVVHAFDMATPGTMPRLNRQCVMLALRMAHALRCEIPPWSRFDRKHYFYADMPAGYQITQADHPIATNGRLDVPIERLQLEQDSGKTMHQDGSSLVDLNRAGVPLVEVVTAPVFRSALEATCFVRQLRLILMHYQVSRGQLHKGHLRVDANVSLGKDGENGVRTEIKNLNSVRLLHTAINYEIDRQYGILSTGGRVVNETRGTDAQGRTVAMRDKEEETDYRMMVEPNLPDLRIHDRWLADTRHSVDALGLAPHQKRIADFGIDPPEDEQLSHFFDACAGNLNKSAEQSVDKVSIKLFLNYLQDVKNICQREELPYPPRSTAFPGQFCSTLLLLEHDRITRLVALATLRAALRGEIDDVEKHITDEKLWRISELGEIQTIFDDILVVDGALLAKARGGNAKAFTRLRNAIIDRSRRCVTVDDAESFLRRVLNEQESSA</sequence>
<dbReference type="NCBIfam" id="NF004012">
    <property type="entry name" value="PRK05477.1-2"/>
    <property type="match status" value="1"/>
</dbReference>
<feature type="domain" description="Aspartyl/Glutamyl-tRNA(Gln) amidotransferase subunit B/E catalytic" evidence="5">
    <location>
        <begin position="22"/>
        <end position="289"/>
    </location>
</feature>
<dbReference type="GO" id="GO:0030956">
    <property type="term" value="C:glutamyl-tRNA(Gln) amidotransferase complex"/>
    <property type="evidence" value="ECO:0007669"/>
    <property type="project" value="TreeGrafter"/>
</dbReference>
<keyword evidence="7" id="KW-1185">Reference proteome</keyword>
<evidence type="ECO:0000313" key="6">
    <source>
        <dbReference type="EMBL" id="CAJ0577152.1"/>
    </source>
</evidence>
<feature type="non-terminal residue" evidence="6">
    <location>
        <position position="1"/>
    </location>
</feature>
<keyword evidence="4" id="KW-0648">Protein biosynthesis</keyword>
<dbReference type="Pfam" id="PF02934">
    <property type="entry name" value="GatB_N"/>
    <property type="match status" value="1"/>
</dbReference>
<name>A0AA36D087_9BILA</name>
<evidence type="ECO:0000313" key="7">
    <source>
        <dbReference type="Proteomes" id="UP001177023"/>
    </source>
</evidence>
<keyword evidence="2" id="KW-0547">Nucleotide-binding</keyword>
<dbReference type="InterPro" id="IPR017958">
    <property type="entry name" value="Gln-tRNA_amidoTrfase_suB_CS"/>
</dbReference>
<protein>
    <recommendedName>
        <fullName evidence="5">Aspartyl/Glutamyl-tRNA(Gln) amidotransferase subunit B/E catalytic domain-containing protein</fullName>
    </recommendedName>
</protein>
<dbReference type="InterPro" id="IPR006075">
    <property type="entry name" value="Asn/Gln-tRNA_Trfase_suB/E_cat"/>
</dbReference>
<dbReference type="HAMAP" id="MF_00121">
    <property type="entry name" value="GatB"/>
    <property type="match status" value="1"/>
</dbReference>
<dbReference type="GO" id="GO:0005739">
    <property type="term" value="C:mitochondrion"/>
    <property type="evidence" value="ECO:0007669"/>
    <property type="project" value="TreeGrafter"/>
</dbReference>
<dbReference type="InterPro" id="IPR017959">
    <property type="entry name" value="Asn/Gln-tRNA_amidoTrfase_suB/E"/>
</dbReference>
<comment type="caution">
    <text evidence="6">The sequence shown here is derived from an EMBL/GenBank/DDBJ whole genome shotgun (WGS) entry which is preliminary data.</text>
</comment>
<dbReference type="GO" id="GO:0005524">
    <property type="term" value="F:ATP binding"/>
    <property type="evidence" value="ECO:0007669"/>
    <property type="project" value="UniProtKB-KW"/>
</dbReference>
<evidence type="ECO:0000256" key="4">
    <source>
        <dbReference type="ARBA" id="ARBA00022917"/>
    </source>
</evidence>
<dbReference type="InterPro" id="IPR004413">
    <property type="entry name" value="GatB"/>
</dbReference>
<dbReference type="PROSITE" id="PS01234">
    <property type="entry name" value="GATB"/>
    <property type="match status" value="1"/>
</dbReference>
<evidence type="ECO:0000256" key="2">
    <source>
        <dbReference type="ARBA" id="ARBA00022741"/>
    </source>
</evidence>
<dbReference type="NCBIfam" id="TIGR00133">
    <property type="entry name" value="gatB"/>
    <property type="match status" value="1"/>
</dbReference>
<evidence type="ECO:0000256" key="1">
    <source>
        <dbReference type="ARBA" id="ARBA00022598"/>
    </source>
</evidence>
<dbReference type="AlphaFoldDB" id="A0AA36D087"/>
<keyword evidence="3" id="KW-0067">ATP-binding</keyword>
<proteinExistence type="inferred from homology"/>
<reference evidence="6" key="1">
    <citation type="submission" date="2023-06" db="EMBL/GenBank/DDBJ databases">
        <authorList>
            <person name="Delattre M."/>
        </authorList>
    </citation>
    <scope>NUCLEOTIDE SEQUENCE</scope>
    <source>
        <strain evidence="6">AF72</strain>
    </source>
</reference>
<dbReference type="EMBL" id="CATQJA010002648">
    <property type="protein sequence ID" value="CAJ0577152.1"/>
    <property type="molecule type" value="Genomic_DNA"/>
</dbReference>
<organism evidence="6 7">
    <name type="scientific">Mesorhabditis spiculigera</name>
    <dbReference type="NCBI Taxonomy" id="96644"/>
    <lineage>
        <taxon>Eukaryota</taxon>
        <taxon>Metazoa</taxon>
        <taxon>Ecdysozoa</taxon>
        <taxon>Nematoda</taxon>
        <taxon>Chromadorea</taxon>
        <taxon>Rhabditida</taxon>
        <taxon>Rhabditina</taxon>
        <taxon>Rhabditomorpha</taxon>
        <taxon>Rhabditoidea</taxon>
        <taxon>Rhabditidae</taxon>
        <taxon>Mesorhabditinae</taxon>
        <taxon>Mesorhabditis</taxon>
    </lineage>
</organism>
<accession>A0AA36D087</accession>